<feature type="transmembrane region" description="Helical" evidence="1">
    <location>
        <begin position="6"/>
        <end position="35"/>
    </location>
</feature>
<dbReference type="Proteomes" id="UP000470384">
    <property type="component" value="Unassembled WGS sequence"/>
</dbReference>
<accession>A0A845QEM6</accession>
<dbReference type="OrthoDB" id="279522at2"/>
<keyword evidence="1" id="KW-1133">Transmembrane helix</keyword>
<dbReference type="AlphaFoldDB" id="A0A845QEM6"/>
<keyword evidence="1" id="KW-0812">Transmembrane</keyword>
<reference evidence="2 3" key="1">
    <citation type="journal article" date="2016" name="Int. J. Syst. Evol. Microbiol.">
        <title>Pyruvatibacter mobilis gen. nov., sp. nov., a marine bacterium from the culture broth of Picochlorum sp. 122.</title>
        <authorList>
            <person name="Wang G."/>
            <person name="Tang M."/>
            <person name="Wu H."/>
            <person name="Dai S."/>
            <person name="Li T."/>
            <person name="Chen C."/>
            <person name="He H."/>
            <person name="Fan J."/>
            <person name="Xiang W."/>
            <person name="Li X."/>
        </authorList>
    </citation>
    <scope>NUCLEOTIDE SEQUENCE [LARGE SCALE GENOMIC DNA]</scope>
    <source>
        <strain evidence="2 3">GYP-11</strain>
    </source>
</reference>
<feature type="transmembrane region" description="Helical" evidence="1">
    <location>
        <begin position="47"/>
        <end position="64"/>
    </location>
</feature>
<organism evidence="2 3">
    <name type="scientific">Pyruvatibacter mobilis</name>
    <dbReference type="NCBI Taxonomy" id="1712261"/>
    <lineage>
        <taxon>Bacteria</taxon>
        <taxon>Pseudomonadati</taxon>
        <taxon>Pseudomonadota</taxon>
        <taxon>Alphaproteobacteria</taxon>
        <taxon>Hyphomicrobiales</taxon>
        <taxon>Parvibaculaceae</taxon>
        <taxon>Pyruvatibacter</taxon>
    </lineage>
</organism>
<evidence type="ECO:0000313" key="3">
    <source>
        <dbReference type="Proteomes" id="UP000470384"/>
    </source>
</evidence>
<gene>
    <name evidence="2" type="ORF">GTQ45_13540</name>
</gene>
<feature type="transmembrane region" description="Helical" evidence="1">
    <location>
        <begin position="70"/>
        <end position="93"/>
    </location>
</feature>
<evidence type="ECO:0008006" key="4">
    <source>
        <dbReference type="Google" id="ProtNLM"/>
    </source>
</evidence>
<dbReference type="GeneID" id="300653736"/>
<name>A0A845QEM6_9HYPH</name>
<keyword evidence="1" id="KW-0472">Membrane</keyword>
<evidence type="ECO:0000256" key="1">
    <source>
        <dbReference type="SAM" id="Phobius"/>
    </source>
</evidence>
<sequence>MQAFRIYLVLLIVVLFSYTAVVAVNHGLGLYQIFFGDIAAMGWPGQFNLDFLMFLTLSGLWLAWRHHFSPGGIVLGIIGTLFGMAILAPYLLWASIKANGDIKVLFLGEQRAAAS</sequence>
<keyword evidence="3" id="KW-1185">Reference proteome</keyword>
<dbReference type="RefSeq" id="WP_160588774.1">
    <property type="nucleotide sequence ID" value="NZ_BMHN01000001.1"/>
</dbReference>
<evidence type="ECO:0000313" key="2">
    <source>
        <dbReference type="EMBL" id="NBG96758.1"/>
    </source>
</evidence>
<protein>
    <recommendedName>
        <fullName evidence="4">DUF2834 domain-containing protein</fullName>
    </recommendedName>
</protein>
<comment type="caution">
    <text evidence="2">The sequence shown here is derived from an EMBL/GenBank/DDBJ whole genome shotgun (WGS) entry which is preliminary data.</text>
</comment>
<proteinExistence type="predicted"/>
<dbReference type="EMBL" id="WXYQ01000011">
    <property type="protein sequence ID" value="NBG96758.1"/>
    <property type="molecule type" value="Genomic_DNA"/>
</dbReference>